<keyword evidence="4" id="KW-0808">Transferase</keyword>
<evidence type="ECO:0000256" key="3">
    <source>
        <dbReference type="ARBA" id="ARBA00022676"/>
    </source>
</evidence>
<feature type="compositionally biased region" description="Basic and acidic residues" evidence="14">
    <location>
        <begin position="122"/>
        <end position="155"/>
    </location>
</feature>
<evidence type="ECO:0000256" key="1">
    <source>
        <dbReference type="ARBA" id="ARBA00004447"/>
    </source>
</evidence>
<name>A0AAE0FLI1_9CHLO</name>
<feature type="region of interest" description="Disordered" evidence="14">
    <location>
        <begin position="38"/>
        <end position="240"/>
    </location>
</feature>
<evidence type="ECO:0000256" key="6">
    <source>
        <dbReference type="ARBA" id="ARBA00022968"/>
    </source>
</evidence>
<gene>
    <name evidence="15" type="ORF">CYMTET_29197</name>
</gene>
<dbReference type="GO" id="GO:0032580">
    <property type="term" value="C:Golgi cisterna membrane"/>
    <property type="evidence" value="ECO:0007669"/>
    <property type="project" value="UniProtKB-SubCell"/>
</dbReference>
<evidence type="ECO:0000256" key="2">
    <source>
        <dbReference type="ARBA" id="ARBA00006003"/>
    </source>
</evidence>
<keyword evidence="3" id="KW-0328">Glycosyltransferase</keyword>
<keyword evidence="9" id="KW-0472">Membrane</keyword>
<proteinExistence type="inferred from homology"/>
<sequence>MGMFVLYLQLIRRGTADSRKAGIAWFHAEELDEPEVFPPHAQEYSTPEVQPSSAARAENAENTTEILESSGEVGETVESEVENIPEEIGEELEEKGETEESESEVEHVDKQKTQGKRTARSSIDKDDRSSNRERRRSQERQAQGRHDRRDTERRSQRSSSRNGGSRKGGSQDEKERRPQKRSAKSSNAKHEEEEEEEEDEDVRQESTVAESADLASSSVSDFISLEASREPSPPRRSGEACATLFQGEDCDSPVENLPECIQGVFRGWWTFHSSVLGKQNNLSVPMAQGLAKTYGQGPAARRARNRRIRHLTPEHGLENATQIASKEAYEKRIRYSHIIVNSERQKQVSAVDIFGQRGEGSSGRFLYERCAVVGSSANMMGAPAMGDTINEHDVVMRFNNAPVVGYEKHVGNFTTVRLTNGQYEGVREFAGEPVVGKWTGNKEVRSLPHVVDLC</sequence>
<feature type="compositionally biased region" description="Acidic residues" evidence="14">
    <location>
        <begin position="192"/>
        <end position="202"/>
    </location>
</feature>
<dbReference type="GO" id="GO:0003835">
    <property type="term" value="F:beta-galactoside alpha-2,6-sialyltransferase activity"/>
    <property type="evidence" value="ECO:0007669"/>
    <property type="project" value="UniProtKB-EC"/>
</dbReference>
<comment type="similarity">
    <text evidence="2">Belongs to the glycosyltransferase 29 family.</text>
</comment>
<evidence type="ECO:0000256" key="5">
    <source>
        <dbReference type="ARBA" id="ARBA00022692"/>
    </source>
</evidence>
<dbReference type="InterPro" id="IPR038578">
    <property type="entry name" value="GT29-like_sf"/>
</dbReference>
<protein>
    <recommendedName>
        <fullName evidence="13">beta-galactoside alpha-(2,6)-sialyltransferase</fullName>
        <ecNumber evidence="13">2.4.3.1</ecNumber>
    </recommendedName>
</protein>
<evidence type="ECO:0000256" key="11">
    <source>
        <dbReference type="ARBA" id="ARBA00023180"/>
    </source>
</evidence>
<feature type="compositionally biased region" description="Polar residues" evidence="14">
    <location>
        <begin position="205"/>
        <end position="221"/>
    </location>
</feature>
<keyword evidence="6" id="KW-0735">Signal-anchor</keyword>
<dbReference type="EMBL" id="LGRX02016559">
    <property type="protein sequence ID" value="KAK3261924.1"/>
    <property type="molecule type" value="Genomic_DNA"/>
</dbReference>
<dbReference type="AlphaFoldDB" id="A0AAE0FLI1"/>
<dbReference type="InterPro" id="IPR001675">
    <property type="entry name" value="Glyco_trans_29"/>
</dbReference>
<evidence type="ECO:0000256" key="13">
    <source>
        <dbReference type="ARBA" id="ARBA00034329"/>
    </source>
</evidence>
<accession>A0AAE0FLI1</accession>
<dbReference type="PANTHER" id="PTHR46059">
    <property type="entry name" value="BETA-GALACTOSIDE ALPHA-2,6-SIALYLTRANSFERASE"/>
    <property type="match status" value="1"/>
</dbReference>
<evidence type="ECO:0000256" key="8">
    <source>
        <dbReference type="ARBA" id="ARBA00023034"/>
    </source>
</evidence>
<dbReference type="PANTHER" id="PTHR46059:SF1">
    <property type="entry name" value="BETA-GALACTOSIDE ALPHA-2,6-SIALYLTRANSFERASE"/>
    <property type="match status" value="1"/>
</dbReference>
<keyword evidence="8" id="KW-0333">Golgi apparatus</keyword>
<comment type="caution">
    <text evidence="15">The sequence shown here is derived from an EMBL/GenBank/DDBJ whole genome shotgun (WGS) entry which is preliminary data.</text>
</comment>
<comment type="subcellular location">
    <subcellularLocation>
        <location evidence="1">Golgi apparatus</location>
        <location evidence="1">Golgi stack membrane</location>
        <topology evidence="1">Single-pass type II membrane protein</topology>
    </subcellularLocation>
</comment>
<evidence type="ECO:0000256" key="10">
    <source>
        <dbReference type="ARBA" id="ARBA00023157"/>
    </source>
</evidence>
<evidence type="ECO:0000256" key="7">
    <source>
        <dbReference type="ARBA" id="ARBA00022989"/>
    </source>
</evidence>
<dbReference type="EC" id="2.4.3.1" evidence="13"/>
<feature type="compositionally biased region" description="Basic and acidic residues" evidence="14">
    <location>
        <begin position="227"/>
        <end position="238"/>
    </location>
</feature>
<organism evidence="15 16">
    <name type="scientific">Cymbomonas tetramitiformis</name>
    <dbReference type="NCBI Taxonomy" id="36881"/>
    <lineage>
        <taxon>Eukaryota</taxon>
        <taxon>Viridiplantae</taxon>
        <taxon>Chlorophyta</taxon>
        <taxon>Pyramimonadophyceae</taxon>
        <taxon>Pyramimonadales</taxon>
        <taxon>Pyramimonadaceae</taxon>
        <taxon>Cymbomonas</taxon>
    </lineage>
</organism>
<keyword evidence="7" id="KW-1133">Transmembrane helix</keyword>
<dbReference type="Pfam" id="PF00777">
    <property type="entry name" value="Glyco_transf_29"/>
    <property type="match status" value="1"/>
</dbReference>
<feature type="compositionally biased region" description="Acidic residues" evidence="14">
    <location>
        <begin position="75"/>
        <end position="103"/>
    </location>
</feature>
<evidence type="ECO:0000313" key="16">
    <source>
        <dbReference type="Proteomes" id="UP001190700"/>
    </source>
</evidence>
<keyword evidence="10" id="KW-1015">Disulfide bond</keyword>
<evidence type="ECO:0000256" key="9">
    <source>
        <dbReference type="ARBA" id="ARBA00023136"/>
    </source>
</evidence>
<evidence type="ECO:0000256" key="12">
    <source>
        <dbReference type="ARBA" id="ARBA00034249"/>
    </source>
</evidence>
<evidence type="ECO:0000256" key="14">
    <source>
        <dbReference type="SAM" id="MobiDB-lite"/>
    </source>
</evidence>
<keyword evidence="16" id="KW-1185">Reference proteome</keyword>
<feature type="compositionally biased region" description="Polar residues" evidence="14">
    <location>
        <begin position="43"/>
        <end position="53"/>
    </location>
</feature>
<reference evidence="15 16" key="1">
    <citation type="journal article" date="2015" name="Genome Biol. Evol.">
        <title>Comparative Genomics of a Bacterivorous Green Alga Reveals Evolutionary Causalities and Consequences of Phago-Mixotrophic Mode of Nutrition.</title>
        <authorList>
            <person name="Burns J.A."/>
            <person name="Paasch A."/>
            <person name="Narechania A."/>
            <person name="Kim E."/>
        </authorList>
    </citation>
    <scope>NUCLEOTIDE SEQUENCE [LARGE SCALE GENOMIC DNA]</scope>
    <source>
        <strain evidence="15 16">PLY_AMNH</strain>
    </source>
</reference>
<keyword evidence="5" id="KW-0812">Transmembrane</keyword>
<feature type="compositionally biased region" description="Low complexity" evidence="14">
    <location>
        <begin position="54"/>
        <end position="74"/>
    </location>
</feature>
<dbReference type="Proteomes" id="UP001190700">
    <property type="component" value="Unassembled WGS sequence"/>
</dbReference>
<keyword evidence="11" id="KW-0325">Glycoprotein</keyword>
<evidence type="ECO:0000313" key="15">
    <source>
        <dbReference type="EMBL" id="KAK3261924.1"/>
    </source>
</evidence>
<comment type="catalytic activity">
    <reaction evidence="12">
        <text>a beta-D-galactoside + CMP-N-acetyl-beta-neuraminate = an N-acetyl-alpha-neuraminyl-(2-&gt;6)-beta-D-galactosyl derivative + CMP + H(+)</text>
        <dbReference type="Rhea" id="RHEA:52104"/>
        <dbReference type="ChEBI" id="CHEBI:15378"/>
        <dbReference type="ChEBI" id="CHEBI:28034"/>
        <dbReference type="ChEBI" id="CHEBI:57812"/>
        <dbReference type="ChEBI" id="CHEBI:60377"/>
        <dbReference type="ChEBI" id="CHEBI:136398"/>
        <dbReference type="EC" id="2.4.3.1"/>
    </reaction>
</comment>
<dbReference type="Gene3D" id="3.90.1480.20">
    <property type="entry name" value="Glycosyl transferase family 29"/>
    <property type="match status" value="1"/>
</dbReference>
<evidence type="ECO:0000256" key="4">
    <source>
        <dbReference type="ARBA" id="ARBA00022679"/>
    </source>
</evidence>